<dbReference type="PRINTS" id="PR00032">
    <property type="entry name" value="HTHARAC"/>
</dbReference>
<dbReference type="InterPro" id="IPR018060">
    <property type="entry name" value="HTH_AraC"/>
</dbReference>
<organism evidence="5 6">
    <name type="scientific">Microbacterium saperdae</name>
    <dbReference type="NCBI Taxonomy" id="69368"/>
    <lineage>
        <taxon>Bacteria</taxon>
        <taxon>Bacillati</taxon>
        <taxon>Actinomycetota</taxon>
        <taxon>Actinomycetes</taxon>
        <taxon>Micrococcales</taxon>
        <taxon>Microbacteriaceae</taxon>
        <taxon>Microbacterium</taxon>
    </lineage>
</organism>
<evidence type="ECO:0000259" key="4">
    <source>
        <dbReference type="PROSITE" id="PS01124"/>
    </source>
</evidence>
<dbReference type="Proteomes" id="UP000317209">
    <property type="component" value="Unassembled WGS sequence"/>
</dbReference>
<dbReference type="SUPFAM" id="SSF46689">
    <property type="entry name" value="Homeodomain-like"/>
    <property type="match status" value="1"/>
</dbReference>
<proteinExistence type="predicted"/>
<dbReference type="InterPro" id="IPR035418">
    <property type="entry name" value="AraC-bd_2"/>
</dbReference>
<comment type="caution">
    <text evidence="5">The sequence shown here is derived from an EMBL/GenBank/DDBJ whole genome shotgun (WGS) entry which is preliminary data.</text>
</comment>
<dbReference type="InterPro" id="IPR018062">
    <property type="entry name" value="HTH_AraC-typ_CS"/>
</dbReference>
<dbReference type="InterPro" id="IPR050204">
    <property type="entry name" value="AraC_XylS_family_regulators"/>
</dbReference>
<gene>
    <name evidence="5" type="ORF">FB560_2612</name>
</gene>
<dbReference type="PANTHER" id="PTHR46796:SF6">
    <property type="entry name" value="ARAC SUBFAMILY"/>
    <property type="match status" value="1"/>
</dbReference>
<dbReference type="AlphaFoldDB" id="A0A543BQ47"/>
<dbReference type="PANTHER" id="PTHR46796">
    <property type="entry name" value="HTH-TYPE TRANSCRIPTIONAL ACTIVATOR RHAS-RELATED"/>
    <property type="match status" value="1"/>
</dbReference>
<evidence type="ECO:0000256" key="1">
    <source>
        <dbReference type="ARBA" id="ARBA00023015"/>
    </source>
</evidence>
<dbReference type="RefSeq" id="WP_170198120.1">
    <property type="nucleotide sequence ID" value="NZ_VFOX01000001.1"/>
</dbReference>
<keyword evidence="1" id="KW-0805">Transcription regulation</keyword>
<dbReference type="Pfam" id="PF14525">
    <property type="entry name" value="AraC_binding_2"/>
    <property type="match status" value="1"/>
</dbReference>
<evidence type="ECO:0000313" key="6">
    <source>
        <dbReference type="Proteomes" id="UP000317209"/>
    </source>
</evidence>
<name>A0A543BQ47_9MICO</name>
<protein>
    <submittedName>
        <fullName evidence="5">AraC family transcriptional regulator</fullName>
    </submittedName>
</protein>
<dbReference type="InterPro" id="IPR009057">
    <property type="entry name" value="Homeodomain-like_sf"/>
</dbReference>
<dbReference type="Pfam" id="PF12833">
    <property type="entry name" value="HTH_18"/>
    <property type="match status" value="1"/>
</dbReference>
<dbReference type="PROSITE" id="PS00041">
    <property type="entry name" value="HTH_ARAC_FAMILY_1"/>
    <property type="match status" value="1"/>
</dbReference>
<dbReference type="GO" id="GO:0003700">
    <property type="term" value="F:DNA-binding transcription factor activity"/>
    <property type="evidence" value="ECO:0007669"/>
    <property type="project" value="InterPro"/>
</dbReference>
<keyword evidence="3" id="KW-0804">Transcription</keyword>
<dbReference type="SMART" id="SM00342">
    <property type="entry name" value="HTH_ARAC"/>
    <property type="match status" value="1"/>
</dbReference>
<evidence type="ECO:0000256" key="3">
    <source>
        <dbReference type="ARBA" id="ARBA00023163"/>
    </source>
</evidence>
<evidence type="ECO:0000313" key="5">
    <source>
        <dbReference type="EMBL" id="TQL86947.1"/>
    </source>
</evidence>
<dbReference type="GO" id="GO:0043565">
    <property type="term" value="F:sequence-specific DNA binding"/>
    <property type="evidence" value="ECO:0007669"/>
    <property type="project" value="InterPro"/>
</dbReference>
<sequence length="333" mass="36250">MHDRTSSALADRVVIDTAAVASSERFEMWTDAVNRSFVPLRAWSADPEARAVFDGRLIAQTLGPMSVSSVAGSAVRVSRTRSEIARDDPGHIKLGVQLRGHSTIIQDGRDAVLAPGDFALYDTTRPYSLDFDSSFRMLVVMFPIEALRIDRGRLRGLTASRFSGQSGSGAIASALLRAFDGALGDGTLQNRLPLSDAVFDLVAAALGERLDSEGGVGEEARRRSLLARVELYIADHLGDAELSVSGIASAHHVSVRYLQKLFEENRDTVSGWIRERRLDAARRDLGNVAQNEQQISAIGARWGFTDAASFARAFRQQFGVSPSEFRAHAVPEH</sequence>
<reference evidence="5 6" key="1">
    <citation type="submission" date="2019-06" db="EMBL/GenBank/DDBJ databases">
        <title>Sequencing the genomes of 1000 actinobacteria strains.</title>
        <authorList>
            <person name="Klenk H.-P."/>
        </authorList>
    </citation>
    <scope>NUCLEOTIDE SEQUENCE [LARGE SCALE GENOMIC DNA]</scope>
    <source>
        <strain evidence="5 6">DSM 20169</strain>
    </source>
</reference>
<keyword evidence="2" id="KW-0238">DNA-binding</keyword>
<dbReference type="InterPro" id="IPR020449">
    <property type="entry name" value="Tscrpt_reg_AraC-type_HTH"/>
</dbReference>
<evidence type="ECO:0000256" key="2">
    <source>
        <dbReference type="ARBA" id="ARBA00023125"/>
    </source>
</evidence>
<dbReference type="PROSITE" id="PS01124">
    <property type="entry name" value="HTH_ARAC_FAMILY_2"/>
    <property type="match status" value="1"/>
</dbReference>
<keyword evidence="6" id="KW-1185">Reference proteome</keyword>
<dbReference type="Gene3D" id="1.10.10.60">
    <property type="entry name" value="Homeodomain-like"/>
    <property type="match status" value="1"/>
</dbReference>
<accession>A0A543BQ47</accession>
<dbReference type="EMBL" id="VFOX01000001">
    <property type="protein sequence ID" value="TQL86947.1"/>
    <property type="molecule type" value="Genomic_DNA"/>
</dbReference>
<feature type="domain" description="HTH araC/xylS-type" evidence="4">
    <location>
        <begin position="227"/>
        <end position="328"/>
    </location>
</feature>